<dbReference type="SUPFAM" id="SSF51621">
    <property type="entry name" value="Phosphoenolpyruvate/pyruvate domain"/>
    <property type="match status" value="1"/>
</dbReference>
<dbReference type="AlphaFoldDB" id="A0AAW4L3C6"/>
<feature type="active site" evidence="10 12">
    <location>
        <position position="585"/>
    </location>
</feature>
<proteinExistence type="inferred from homology"/>
<comment type="subunit">
    <text evidence="10">Homotetramer.</text>
</comment>
<dbReference type="Proteomes" id="UP000811899">
    <property type="component" value="Unassembled WGS sequence"/>
</dbReference>
<comment type="cofactor">
    <cofactor evidence="1 10">
        <name>Mg(2+)</name>
        <dbReference type="ChEBI" id="CHEBI:18420"/>
    </cofactor>
</comment>
<comment type="similarity">
    <text evidence="3 10">Belongs to the PEPCase type 1 family.</text>
</comment>
<evidence type="ECO:0000256" key="11">
    <source>
        <dbReference type="PROSITE-ProRule" id="PRU10111"/>
    </source>
</evidence>
<evidence type="ECO:0000256" key="12">
    <source>
        <dbReference type="PROSITE-ProRule" id="PRU10112"/>
    </source>
</evidence>
<dbReference type="InterPro" id="IPR015813">
    <property type="entry name" value="Pyrv/PenolPyrv_kinase-like_dom"/>
</dbReference>
<evidence type="ECO:0000256" key="3">
    <source>
        <dbReference type="ARBA" id="ARBA00008346"/>
    </source>
</evidence>
<evidence type="ECO:0000256" key="5">
    <source>
        <dbReference type="ARBA" id="ARBA00022419"/>
    </source>
</evidence>
<dbReference type="InterPro" id="IPR021135">
    <property type="entry name" value="PEP_COase"/>
</dbReference>
<dbReference type="GO" id="GO:0000287">
    <property type="term" value="F:magnesium ion binding"/>
    <property type="evidence" value="ECO:0007669"/>
    <property type="project" value="UniProtKB-UniRule"/>
</dbReference>
<gene>
    <name evidence="10" type="primary">ppc</name>
    <name evidence="13" type="ORF">KI809_14160</name>
</gene>
<comment type="catalytic activity">
    <reaction evidence="9 10">
        <text>oxaloacetate + phosphate = phosphoenolpyruvate + hydrogencarbonate</text>
        <dbReference type="Rhea" id="RHEA:28370"/>
        <dbReference type="ChEBI" id="CHEBI:16452"/>
        <dbReference type="ChEBI" id="CHEBI:17544"/>
        <dbReference type="ChEBI" id="CHEBI:43474"/>
        <dbReference type="ChEBI" id="CHEBI:58702"/>
        <dbReference type="EC" id="4.1.1.31"/>
    </reaction>
</comment>
<dbReference type="EC" id="4.1.1.31" evidence="4 10"/>
<evidence type="ECO:0000256" key="10">
    <source>
        <dbReference type="HAMAP-Rule" id="MF_00595"/>
    </source>
</evidence>
<dbReference type="EMBL" id="JAHCVJ010000005">
    <property type="protein sequence ID" value="MBT0665448.1"/>
    <property type="molecule type" value="Genomic_DNA"/>
</dbReference>
<keyword evidence="14" id="KW-1185">Reference proteome</keyword>
<dbReference type="PROSITE" id="PS00393">
    <property type="entry name" value="PEPCASE_2"/>
    <property type="match status" value="1"/>
</dbReference>
<evidence type="ECO:0000313" key="14">
    <source>
        <dbReference type="Proteomes" id="UP000811899"/>
    </source>
</evidence>
<reference evidence="13 14" key="1">
    <citation type="submission" date="2021-05" db="EMBL/GenBank/DDBJ databases">
        <title>The draft genome of Geobacter pelophilus DSM 12255.</title>
        <authorList>
            <person name="Xu Z."/>
            <person name="Masuda Y."/>
            <person name="Itoh H."/>
            <person name="Senoo K."/>
        </authorList>
    </citation>
    <scope>NUCLEOTIDE SEQUENCE [LARGE SCALE GENOMIC DNA]</scope>
    <source>
        <strain evidence="13 14">DSM 12255</strain>
    </source>
</reference>
<evidence type="ECO:0000256" key="9">
    <source>
        <dbReference type="ARBA" id="ARBA00048995"/>
    </source>
</evidence>
<dbReference type="InterPro" id="IPR033129">
    <property type="entry name" value="PEPCASE_His_AS"/>
</dbReference>
<dbReference type="PROSITE" id="PS00781">
    <property type="entry name" value="PEPCASE_1"/>
    <property type="match status" value="1"/>
</dbReference>
<evidence type="ECO:0000256" key="2">
    <source>
        <dbReference type="ARBA" id="ARBA00003670"/>
    </source>
</evidence>
<organism evidence="13 14">
    <name type="scientific">Geoanaerobacter pelophilus</name>
    <dbReference type="NCBI Taxonomy" id="60036"/>
    <lineage>
        <taxon>Bacteria</taxon>
        <taxon>Pseudomonadati</taxon>
        <taxon>Thermodesulfobacteriota</taxon>
        <taxon>Desulfuromonadia</taxon>
        <taxon>Geobacterales</taxon>
        <taxon>Geobacteraceae</taxon>
        <taxon>Geoanaerobacter</taxon>
    </lineage>
</organism>
<keyword evidence="7 10" id="KW-0456">Lyase</keyword>
<accession>A0AAW4L3C6</accession>
<feature type="active site" evidence="10 11">
    <location>
        <position position="175"/>
    </location>
</feature>
<evidence type="ECO:0000313" key="13">
    <source>
        <dbReference type="EMBL" id="MBT0665448.1"/>
    </source>
</evidence>
<dbReference type="PANTHER" id="PTHR30523:SF6">
    <property type="entry name" value="PHOSPHOENOLPYRUVATE CARBOXYLASE"/>
    <property type="match status" value="1"/>
</dbReference>
<protein>
    <recommendedName>
        <fullName evidence="5 10">Phosphoenolpyruvate carboxylase</fullName>
        <shortName evidence="10">PEPC</shortName>
        <shortName evidence="10">PEPCase</shortName>
        <ecNumber evidence="4 10">4.1.1.31</ecNumber>
    </recommendedName>
</protein>
<evidence type="ECO:0000256" key="1">
    <source>
        <dbReference type="ARBA" id="ARBA00001946"/>
    </source>
</evidence>
<evidence type="ECO:0000256" key="4">
    <source>
        <dbReference type="ARBA" id="ARBA00012305"/>
    </source>
</evidence>
<comment type="caution">
    <text evidence="13">The sequence shown here is derived from an EMBL/GenBank/DDBJ whole genome shotgun (WGS) entry which is preliminary data.</text>
</comment>
<dbReference type="InterPro" id="IPR022805">
    <property type="entry name" value="PEP_COase_bac/pln-type"/>
</dbReference>
<keyword evidence="6 10" id="KW-0460">Magnesium</keyword>
<dbReference type="GO" id="GO:0015977">
    <property type="term" value="P:carbon fixation"/>
    <property type="evidence" value="ECO:0007669"/>
    <property type="project" value="UniProtKB-UniRule"/>
</dbReference>
<dbReference type="HAMAP" id="MF_00595">
    <property type="entry name" value="PEPcase_type1"/>
    <property type="match status" value="1"/>
</dbReference>
<comment type="function">
    <text evidence="2 10">Forms oxaloacetate, a four-carbon dicarboxylic acid source for the tricarboxylic acid cycle.</text>
</comment>
<keyword evidence="8 10" id="KW-0120">Carbon dioxide fixation</keyword>
<sequence length="923" mass="103349">MDLLWKASDQHQRLDELTTCDAAAKKLPLRRDVRSMGMLLGEVIRAQAGEAAFNLEERLRKLSIGHRESTAPVDDAESPPGEQVLLRQMIDLVSTMTLPDTALIIKAFATFFELTNLAETNNRKRRSRAHRVAGVSAKPGTLRATLQRMHDAGMDADQTLLCLSRLEILPVFTAHPTEVSRRVVLFKRRRIAEILERLDRLPLSPAEAEECQEAIRAEITALWQSDDVRRRKPTVQDEIIMGMDHYPGALIAAVNSFYAEAARDFRGVFGRDIRLSAFPTMIRFGSWIGGDRDGNPFVTPECTRDALRKARELILAEYAGDMEELYRLLTPSVCQVGDDPPLRETLGRQATRFPKAAGLVDTLPDSELPRRFAAFMLHRLRSTQSAADDGQAYPNPEELAADIDLLMQSLDRNRGELLSQRLLEPLHRKLSTFGFHLHTLDIRQHAKVHSLAVEELMGQAGRTAVRENPLSSQTCGLLDTLRTIAALKKEFSPAAIRSYVISGARCVNDIHNLIWLMELSGIEVAGRKECGDPGVMPVPLFESIEDLRNAGAVCRELWNDPGYRRYLDSWEGCQEVMIGYSDSNKDGGMLTSSWEIFKAHEALHRVARESGVQLRLFHGRGGTVGRGGGPTHRAIVSQPPGAFSGAIKLTEQGEVINFKYNDPALARRNLELLVASSLEALVRTGLVETCIDPAWEEALEEMSAVAYSFYRERIAENPDILSYFEQATPVLEFELAKIGSRPARRSQTTSLDDLRAIPWGFGWIQSRLMLPAWFGVGTACERFASRGCAERELLAAMMRRFPFFFDMMRNVEMAMAKVDLSLARQYALLVEDAALRERVWSLLTDEFARTRSMLLEISGQERLLQSNPGLAESLRLRAPYIDPLSLIQIELLRRKRGGDWSGRHDYLLAASIHGIAAGLRNTG</sequence>
<name>A0AAW4L3C6_9BACT</name>
<dbReference type="RefSeq" id="WP_214172210.1">
    <property type="nucleotide sequence ID" value="NZ_JAHCVJ010000005.1"/>
</dbReference>
<dbReference type="Pfam" id="PF00311">
    <property type="entry name" value="PEPcase"/>
    <property type="match status" value="1"/>
</dbReference>
<dbReference type="Gene3D" id="1.20.1440.90">
    <property type="entry name" value="Phosphoenolpyruvate/pyruvate domain"/>
    <property type="match status" value="1"/>
</dbReference>
<dbReference type="GO" id="GO:0005829">
    <property type="term" value="C:cytosol"/>
    <property type="evidence" value="ECO:0007669"/>
    <property type="project" value="TreeGrafter"/>
</dbReference>
<evidence type="ECO:0000256" key="6">
    <source>
        <dbReference type="ARBA" id="ARBA00022842"/>
    </source>
</evidence>
<dbReference type="PANTHER" id="PTHR30523">
    <property type="entry name" value="PHOSPHOENOLPYRUVATE CARBOXYLASE"/>
    <property type="match status" value="1"/>
</dbReference>
<dbReference type="GO" id="GO:0008964">
    <property type="term" value="F:phosphoenolpyruvate carboxylase activity"/>
    <property type="evidence" value="ECO:0007669"/>
    <property type="project" value="UniProtKB-UniRule"/>
</dbReference>
<evidence type="ECO:0000256" key="8">
    <source>
        <dbReference type="ARBA" id="ARBA00023300"/>
    </source>
</evidence>
<evidence type="ECO:0000256" key="7">
    <source>
        <dbReference type="ARBA" id="ARBA00023239"/>
    </source>
</evidence>
<dbReference type="GO" id="GO:0006107">
    <property type="term" value="P:oxaloacetate metabolic process"/>
    <property type="evidence" value="ECO:0007669"/>
    <property type="project" value="UniProtKB-UniRule"/>
</dbReference>
<dbReference type="GO" id="GO:0006099">
    <property type="term" value="P:tricarboxylic acid cycle"/>
    <property type="evidence" value="ECO:0007669"/>
    <property type="project" value="InterPro"/>
</dbReference>
<dbReference type="PRINTS" id="PR00150">
    <property type="entry name" value="PEPCARBXLASE"/>
</dbReference>
<dbReference type="InterPro" id="IPR018129">
    <property type="entry name" value="PEP_COase_Lys_AS"/>
</dbReference>